<dbReference type="Proteomes" id="UP000295705">
    <property type="component" value="Unassembled WGS sequence"/>
</dbReference>
<feature type="transmembrane region" description="Helical" evidence="5">
    <location>
        <begin position="80"/>
        <end position="99"/>
    </location>
</feature>
<feature type="transmembrane region" description="Helical" evidence="5">
    <location>
        <begin position="105"/>
        <end position="121"/>
    </location>
</feature>
<evidence type="ECO:0000313" key="6">
    <source>
        <dbReference type="EMBL" id="TDQ58535.1"/>
    </source>
</evidence>
<dbReference type="GO" id="GO:0016020">
    <property type="term" value="C:membrane"/>
    <property type="evidence" value="ECO:0007669"/>
    <property type="project" value="UniProtKB-SubCell"/>
</dbReference>
<evidence type="ECO:0000256" key="5">
    <source>
        <dbReference type="SAM" id="Phobius"/>
    </source>
</evidence>
<evidence type="ECO:0000256" key="3">
    <source>
        <dbReference type="ARBA" id="ARBA00022989"/>
    </source>
</evidence>
<dbReference type="Pfam" id="PF13564">
    <property type="entry name" value="DoxX_2"/>
    <property type="match status" value="1"/>
</dbReference>
<name>A0A4R6VA71_9PSEU</name>
<evidence type="ECO:0000256" key="2">
    <source>
        <dbReference type="ARBA" id="ARBA00022692"/>
    </source>
</evidence>
<organism evidence="6 7">
    <name type="scientific">Actinomycetospora succinea</name>
    <dbReference type="NCBI Taxonomy" id="663603"/>
    <lineage>
        <taxon>Bacteria</taxon>
        <taxon>Bacillati</taxon>
        <taxon>Actinomycetota</taxon>
        <taxon>Actinomycetes</taxon>
        <taxon>Pseudonocardiales</taxon>
        <taxon>Pseudonocardiaceae</taxon>
        <taxon>Actinomycetospora</taxon>
    </lineage>
</organism>
<dbReference type="RefSeq" id="WP_133827372.1">
    <property type="nucleotide sequence ID" value="NZ_BAABHR010000074.1"/>
</dbReference>
<proteinExistence type="predicted"/>
<keyword evidence="4 5" id="KW-0472">Membrane</keyword>
<comment type="subcellular location">
    <subcellularLocation>
        <location evidence="1">Membrane</location>
        <topology evidence="1">Multi-pass membrane protein</topology>
    </subcellularLocation>
</comment>
<dbReference type="OrthoDB" id="3576439at2"/>
<dbReference type="EMBL" id="SNYO01000004">
    <property type="protein sequence ID" value="TDQ58535.1"/>
    <property type="molecule type" value="Genomic_DNA"/>
</dbReference>
<gene>
    <name evidence="6" type="ORF">EV188_104275</name>
</gene>
<keyword evidence="3 5" id="KW-1133">Transmembrane helix</keyword>
<sequence>MTAQLTAPSRTRPATVALWTLQVLLGLMFIVGSGAPKLFGEAYAVQIFSDLGTGQWLRVVVGVLEVAGGIGLLVPRLAGLAASCLVALMVGATGAQLFFLSEGFWYTPVILGILLGVVAWVRRGEIVPRR</sequence>
<keyword evidence="7" id="KW-1185">Reference proteome</keyword>
<feature type="transmembrane region" description="Helical" evidence="5">
    <location>
        <begin position="16"/>
        <end position="35"/>
    </location>
</feature>
<evidence type="ECO:0000256" key="4">
    <source>
        <dbReference type="ARBA" id="ARBA00023136"/>
    </source>
</evidence>
<keyword evidence="2 5" id="KW-0812">Transmembrane</keyword>
<protein>
    <submittedName>
        <fullName evidence="6">DoxX-like protein</fullName>
    </submittedName>
</protein>
<comment type="caution">
    <text evidence="6">The sequence shown here is derived from an EMBL/GenBank/DDBJ whole genome shotgun (WGS) entry which is preliminary data.</text>
</comment>
<accession>A0A4R6VA71</accession>
<dbReference type="AlphaFoldDB" id="A0A4R6VA71"/>
<dbReference type="InterPro" id="IPR032808">
    <property type="entry name" value="DoxX"/>
</dbReference>
<feature type="transmembrane region" description="Helical" evidence="5">
    <location>
        <begin position="55"/>
        <end position="73"/>
    </location>
</feature>
<evidence type="ECO:0000256" key="1">
    <source>
        <dbReference type="ARBA" id="ARBA00004141"/>
    </source>
</evidence>
<evidence type="ECO:0000313" key="7">
    <source>
        <dbReference type="Proteomes" id="UP000295705"/>
    </source>
</evidence>
<reference evidence="6 7" key="1">
    <citation type="submission" date="2019-03" db="EMBL/GenBank/DDBJ databases">
        <title>Genomic Encyclopedia of Type Strains, Phase IV (KMG-IV): sequencing the most valuable type-strain genomes for metagenomic binning, comparative biology and taxonomic classification.</title>
        <authorList>
            <person name="Goeker M."/>
        </authorList>
    </citation>
    <scope>NUCLEOTIDE SEQUENCE [LARGE SCALE GENOMIC DNA]</scope>
    <source>
        <strain evidence="6 7">DSM 45775</strain>
    </source>
</reference>